<keyword evidence="1" id="KW-0479">Metal-binding</keyword>
<dbReference type="OMA" id="FHAPCVG"/>
<dbReference type="InterPro" id="IPR011011">
    <property type="entry name" value="Znf_FYVE_PHD"/>
</dbReference>
<keyword evidence="3" id="KW-0862">Zinc</keyword>
<dbReference type="EMBL" id="KB446546">
    <property type="protein sequence ID" value="EME38811.1"/>
    <property type="molecule type" value="Genomic_DNA"/>
</dbReference>
<dbReference type="InterPro" id="IPR013083">
    <property type="entry name" value="Znf_RING/FYVE/PHD"/>
</dbReference>
<dbReference type="OrthoDB" id="10514120at2759"/>
<dbReference type="Proteomes" id="UP000016933">
    <property type="component" value="Unassembled WGS sequence"/>
</dbReference>
<feature type="compositionally biased region" description="Polar residues" evidence="4">
    <location>
        <begin position="83"/>
        <end position="95"/>
    </location>
</feature>
<evidence type="ECO:0000256" key="4">
    <source>
        <dbReference type="SAM" id="MobiDB-lite"/>
    </source>
</evidence>
<organism evidence="6 7">
    <name type="scientific">Dothistroma septosporum (strain NZE10 / CBS 128990)</name>
    <name type="common">Red band needle blight fungus</name>
    <name type="synonym">Mycosphaerella pini</name>
    <dbReference type="NCBI Taxonomy" id="675120"/>
    <lineage>
        <taxon>Eukaryota</taxon>
        <taxon>Fungi</taxon>
        <taxon>Dikarya</taxon>
        <taxon>Ascomycota</taxon>
        <taxon>Pezizomycotina</taxon>
        <taxon>Dothideomycetes</taxon>
        <taxon>Dothideomycetidae</taxon>
        <taxon>Mycosphaerellales</taxon>
        <taxon>Mycosphaerellaceae</taxon>
        <taxon>Dothistroma</taxon>
    </lineage>
</organism>
<keyword evidence="2" id="KW-0863">Zinc-finger</keyword>
<dbReference type="InterPro" id="IPR001965">
    <property type="entry name" value="Znf_PHD"/>
</dbReference>
<feature type="domain" description="Zinc finger PHD-type" evidence="5">
    <location>
        <begin position="217"/>
        <end position="264"/>
    </location>
</feature>
<dbReference type="Gene3D" id="3.30.40.10">
    <property type="entry name" value="Zinc/RING finger domain, C3HC4 (zinc finger)"/>
    <property type="match status" value="1"/>
</dbReference>
<proteinExistence type="predicted"/>
<evidence type="ECO:0000256" key="1">
    <source>
        <dbReference type="ARBA" id="ARBA00022723"/>
    </source>
</evidence>
<feature type="region of interest" description="Disordered" evidence="4">
    <location>
        <begin position="83"/>
        <end position="214"/>
    </location>
</feature>
<reference evidence="6 7" key="2">
    <citation type="journal article" date="2012" name="PLoS Pathog.">
        <title>Diverse lifestyles and strategies of plant pathogenesis encoded in the genomes of eighteen Dothideomycetes fungi.</title>
        <authorList>
            <person name="Ohm R.A."/>
            <person name="Feau N."/>
            <person name="Henrissat B."/>
            <person name="Schoch C.L."/>
            <person name="Horwitz B.A."/>
            <person name="Barry K.W."/>
            <person name="Condon B.J."/>
            <person name="Copeland A.C."/>
            <person name="Dhillon B."/>
            <person name="Glaser F."/>
            <person name="Hesse C.N."/>
            <person name="Kosti I."/>
            <person name="LaButti K."/>
            <person name="Lindquist E.A."/>
            <person name="Lucas S."/>
            <person name="Salamov A.A."/>
            <person name="Bradshaw R.E."/>
            <person name="Ciuffetti L."/>
            <person name="Hamelin R.C."/>
            <person name="Kema G.H.J."/>
            <person name="Lawrence C."/>
            <person name="Scott J.A."/>
            <person name="Spatafora J.W."/>
            <person name="Turgeon B.G."/>
            <person name="de Wit P.J.G.M."/>
            <person name="Zhong S."/>
            <person name="Goodwin S.B."/>
            <person name="Grigoriev I.V."/>
        </authorList>
    </citation>
    <scope>NUCLEOTIDE SEQUENCE [LARGE SCALE GENOMIC DNA]</scope>
    <source>
        <strain evidence="7">NZE10 / CBS 128990</strain>
    </source>
</reference>
<sequence>MTYFSQEDLVGPVDEAADLQSLLGVLTTRGETPAAPPLQPQLWFGMVKSREEGVKGVAVATSTNSASTHTEQELNQAADTIATTPLGSSAGSSQVEVAVSTTSPSNLTTTSSSSTSTRSTPKESKSKASKCKSTTSSTSPQSATKRKSRSFEDDDDEYRAPSTPRTKTRRSGIAKDDDEEYGPLRFASRTMTRQVRRISRSSDPYIATNEEGPEHDTCLTTCDRPHNDNMLDCAGVCDAEFHAPCVGFRLLLPKGRRWLCFECRKARELGMRTNGIVALNADDELVEIAEGSKMEEEWRRDGWMA</sequence>
<feature type="compositionally biased region" description="Low complexity" evidence="4">
    <location>
        <begin position="100"/>
        <end position="119"/>
    </location>
</feature>
<dbReference type="GO" id="GO:0008270">
    <property type="term" value="F:zinc ion binding"/>
    <property type="evidence" value="ECO:0007669"/>
    <property type="project" value="UniProtKB-KW"/>
</dbReference>
<keyword evidence="7" id="KW-1185">Reference proteome</keyword>
<evidence type="ECO:0000256" key="3">
    <source>
        <dbReference type="ARBA" id="ARBA00022833"/>
    </source>
</evidence>
<gene>
    <name evidence="6" type="ORF">DOTSEDRAFT_39026</name>
</gene>
<dbReference type="eggNOG" id="ENOG502RQS4">
    <property type="taxonomic scope" value="Eukaryota"/>
</dbReference>
<dbReference type="STRING" id="675120.M2YIU4"/>
<reference evidence="7" key="1">
    <citation type="journal article" date="2012" name="PLoS Genet.">
        <title>The genomes of the fungal plant pathogens Cladosporium fulvum and Dothistroma septosporum reveal adaptation to different hosts and lifestyles but also signatures of common ancestry.</title>
        <authorList>
            <person name="de Wit P.J.G.M."/>
            <person name="van der Burgt A."/>
            <person name="Oekmen B."/>
            <person name="Stergiopoulos I."/>
            <person name="Abd-Elsalam K.A."/>
            <person name="Aerts A.L."/>
            <person name="Bahkali A.H."/>
            <person name="Beenen H.G."/>
            <person name="Chettri P."/>
            <person name="Cox M.P."/>
            <person name="Datema E."/>
            <person name="de Vries R.P."/>
            <person name="Dhillon B."/>
            <person name="Ganley A.R."/>
            <person name="Griffiths S.A."/>
            <person name="Guo Y."/>
            <person name="Hamelin R.C."/>
            <person name="Henrissat B."/>
            <person name="Kabir M.S."/>
            <person name="Jashni M.K."/>
            <person name="Kema G."/>
            <person name="Klaubauf S."/>
            <person name="Lapidus A."/>
            <person name="Levasseur A."/>
            <person name="Lindquist E."/>
            <person name="Mehrabi R."/>
            <person name="Ohm R.A."/>
            <person name="Owen T.J."/>
            <person name="Salamov A."/>
            <person name="Schwelm A."/>
            <person name="Schijlen E."/>
            <person name="Sun H."/>
            <person name="van den Burg H.A."/>
            <person name="van Ham R.C.H.J."/>
            <person name="Zhang S."/>
            <person name="Goodwin S.B."/>
            <person name="Grigoriev I.V."/>
            <person name="Collemare J."/>
            <person name="Bradshaw R.E."/>
        </authorList>
    </citation>
    <scope>NUCLEOTIDE SEQUENCE [LARGE SCALE GENOMIC DNA]</scope>
    <source>
        <strain evidence="7">NZE10 / CBS 128990</strain>
    </source>
</reference>
<evidence type="ECO:0000256" key="2">
    <source>
        <dbReference type="ARBA" id="ARBA00022771"/>
    </source>
</evidence>
<dbReference type="HOGENOM" id="CLU_912232_0_0_1"/>
<evidence type="ECO:0000313" key="6">
    <source>
        <dbReference type="EMBL" id="EME38811.1"/>
    </source>
</evidence>
<evidence type="ECO:0000313" key="7">
    <source>
        <dbReference type="Proteomes" id="UP000016933"/>
    </source>
</evidence>
<accession>M2YIU4</accession>
<dbReference type="SUPFAM" id="SSF57903">
    <property type="entry name" value="FYVE/PHD zinc finger"/>
    <property type="match status" value="1"/>
</dbReference>
<dbReference type="AlphaFoldDB" id="M2YIU4"/>
<protein>
    <recommendedName>
        <fullName evidence="5">Zinc finger PHD-type domain-containing protein</fullName>
    </recommendedName>
</protein>
<feature type="compositionally biased region" description="Low complexity" evidence="4">
    <location>
        <begin position="131"/>
        <end position="143"/>
    </location>
</feature>
<name>M2YIU4_DOTSN</name>
<dbReference type="SMART" id="SM00249">
    <property type="entry name" value="PHD"/>
    <property type="match status" value="1"/>
</dbReference>
<evidence type="ECO:0000259" key="5">
    <source>
        <dbReference type="SMART" id="SM00249"/>
    </source>
</evidence>